<evidence type="ECO:0000256" key="3">
    <source>
        <dbReference type="ARBA" id="ARBA00023015"/>
    </source>
</evidence>
<dbReference type="InterPro" id="IPR001867">
    <property type="entry name" value="OmpR/PhoB-type_DNA-bd"/>
</dbReference>
<dbReference type="SUPFAM" id="SSF52172">
    <property type="entry name" value="CheY-like"/>
    <property type="match status" value="1"/>
</dbReference>
<keyword evidence="4 7" id="KW-0238">DNA-binding</keyword>
<dbReference type="GO" id="GO:0000976">
    <property type="term" value="F:transcription cis-regulatory region binding"/>
    <property type="evidence" value="ECO:0007669"/>
    <property type="project" value="TreeGrafter"/>
</dbReference>
<dbReference type="RefSeq" id="WP_019404788.1">
    <property type="nucleotide sequence ID" value="NZ_JACIEN010000001.1"/>
</dbReference>
<feature type="domain" description="Response regulatory" evidence="8">
    <location>
        <begin position="2"/>
        <end position="116"/>
    </location>
</feature>
<gene>
    <name evidence="10" type="ORF">GGR16_001287</name>
</gene>
<dbReference type="SMART" id="SM00448">
    <property type="entry name" value="REC"/>
    <property type="match status" value="1"/>
</dbReference>
<protein>
    <submittedName>
        <fullName evidence="10">Two-component system response regulator TctD</fullName>
    </submittedName>
</protein>
<dbReference type="SMART" id="SM00862">
    <property type="entry name" value="Trans_reg_C"/>
    <property type="match status" value="1"/>
</dbReference>
<evidence type="ECO:0000256" key="1">
    <source>
        <dbReference type="ARBA" id="ARBA00022553"/>
    </source>
</evidence>
<keyword evidence="1 6" id="KW-0597">Phosphoprotein</keyword>
<dbReference type="InterPro" id="IPR039420">
    <property type="entry name" value="WalR-like"/>
</dbReference>
<evidence type="ECO:0000256" key="4">
    <source>
        <dbReference type="ARBA" id="ARBA00023125"/>
    </source>
</evidence>
<dbReference type="Gene3D" id="3.40.50.2300">
    <property type="match status" value="1"/>
</dbReference>
<dbReference type="CDD" id="cd00383">
    <property type="entry name" value="trans_reg_C"/>
    <property type="match status" value="1"/>
</dbReference>
<dbReference type="AlphaFoldDB" id="A0A840BS94"/>
<dbReference type="PROSITE" id="PS50110">
    <property type="entry name" value="RESPONSE_REGULATORY"/>
    <property type="match status" value="1"/>
</dbReference>
<dbReference type="EMBL" id="JACIEN010000001">
    <property type="protein sequence ID" value="MBB4016281.1"/>
    <property type="molecule type" value="Genomic_DNA"/>
</dbReference>
<dbReference type="FunFam" id="3.40.50.2300:FF:000002">
    <property type="entry name" value="DNA-binding response regulator PhoP"/>
    <property type="match status" value="1"/>
</dbReference>
<dbReference type="Pfam" id="PF00072">
    <property type="entry name" value="Response_reg"/>
    <property type="match status" value="1"/>
</dbReference>
<dbReference type="InterPro" id="IPR001789">
    <property type="entry name" value="Sig_transdc_resp-reg_receiver"/>
</dbReference>
<organism evidence="10 11">
    <name type="scientific">Chelatococcus caeni</name>
    <dbReference type="NCBI Taxonomy" id="1348468"/>
    <lineage>
        <taxon>Bacteria</taxon>
        <taxon>Pseudomonadati</taxon>
        <taxon>Pseudomonadota</taxon>
        <taxon>Alphaproteobacteria</taxon>
        <taxon>Hyphomicrobiales</taxon>
        <taxon>Chelatococcaceae</taxon>
        <taxon>Chelatococcus</taxon>
    </lineage>
</organism>
<feature type="domain" description="OmpR/PhoB-type" evidence="9">
    <location>
        <begin position="124"/>
        <end position="220"/>
    </location>
</feature>
<reference evidence="10 11" key="1">
    <citation type="submission" date="2020-08" db="EMBL/GenBank/DDBJ databases">
        <title>Genomic Encyclopedia of Type Strains, Phase IV (KMG-IV): sequencing the most valuable type-strain genomes for metagenomic binning, comparative biology and taxonomic classification.</title>
        <authorList>
            <person name="Goeker M."/>
        </authorList>
    </citation>
    <scope>NUCLEOTIDE SEQUENCE [LARGE SCALE GENOMIC DNA]</scope>
    <source>
        <strain evidence="10 11">DSM 103737</strain>
    </source>
</reference>
<dbReference type="GO" id="GO:0005829">
    <property type="term" value="C:cytosol"/>
    <property type="evidence" value="ECO:0007669"/>
    <property type="project" value="TreeGrafter"/>
</dbReference>
<proteinExistence type="predicted"/>
<evidence type="ECO:0000256" key="5">
    <source>
        <dbReference type="ARBA" id="ARBA00023163"/>
    </source>
</evidence>
<accession>A0A840BS94</accession>
<evidence type="ECO:0000256" key="7">
    <source>
        <dbReference type="PROSITE-ProRule" id="PRU01091"/>
    </source>
</evidence>
<dbReference type="GO" id="GO:0032993">
    <property type="term" value="C:protein-DNA complex"/>
    <property type="evidence" value="ECO:0007669"/>
    <property type="project" value="TreeGrafter"/>
</dbReference>
<dbReference type="GO" id="GO:0000156">
    <property type="term" value="F:phosphorelay response regulator activity"/>
    <property type="evidence" value="ECO:0007669"/>
    <property type="project" value="TreeGrafter"/>
</dbReference>
<dbReference type="GO" id="GO:0006355">
    <property type="term" value="P:regulation of DNA-templated transcription"/>
    <property type="evidence" value="ECO:0007669"/>
    <property type="project" value="InterPro"/>
</dbReference>
<keyword evidence="2" id="KW-0902">Two-component regulatory system</keyword>
<dbReference type="PANTHER" id="PTHR48111:SF67">
    <property type="entry name" value="TRANSCRIPTIONAL REGULATORY PROTEIN TCTD"/>
    <property type="match status" value="1"/>
</dbReference>
<feature type="DNA-binding region" description="OmpR/PhoB-type" evidence="7">
    <location>
        <begin position="124"/>
        <end position="220"/>
    </location>
</feature>
<dbReference type="PANTHER" id="PTHR48111">
    <property type="entry name" value="REGULATOR OF RPOS"/>
    <property type="match status" value="1"/>
</dbReference>
<evidence type="ECO:0000256" key="2">
    <source>
        <dbReference type="ARBA" id="ARBA00023012"/>
    </source>
</evidence>
<dbReference type="InterPro" id="IPR036388">
    <property type="entry name" value="WH-like_DNA-bd_sf"/>
</dbReference>
<comment type="caution">
    <text evidence="10">The sequence shown here is derived from an EMBL/GenBank/DDBJ whole genome shotgun (WGS) entry which is preliminary data.</text>
</comment>
<sequence>MRILLIEDSADLAEAIVARLQREGHGVVWTADGDEGAEFAAHEPVDLVVLDINLPGRDGFSILREMRRSGTTMPVLVITARAEIDDKVSVLDLGADDYLVKPFDLRELEARIRVLLRRRMGEAQSLISYGDLSIDLVSRTAMVGGALVELGRREFGLLELLMARVGRPVSKERLVAHLFGHDDTGSPNAVELLVSRLRRKLEGCGTEIVTQRGVGYFLRTGDGDAPLA</sequence>
<keyword evidence="3" id="KW-0805">Transcription regulation</keyword>
<evidence type="ECO:0000313" key="11">
    <source>
        <dbReference type="Proteomes" id="UP000577362"/>
    </source>
</evidence>
<keyword evidence="11" id="KW-1185">Reference proteome</keyword>
<dbReference type="Gene3D" id="6.10.250.690">
    <property type="match status" value="1"/>
</dbReference>
<keyword evidence="5" id="KW-0804">Transcription</keyword>
<dbReference type="PROSITE" id="PS51755">
    <property type="entry name" value="OMPR_PHOB"/>
    <property type="match status" value="1"/>
</dbReference>
<dbReference type="Gene3D" id="1.10.10.10">
    <property type="entry name" value="Winged helix-like DNA-binding domain superfamily/Winged helix DNA-binding domain"/>
    <property type="match status" value="1"/>
</dbReference>
<feature type="modified residue" description="4-aspartylphosphate" evidence="6">
    <location>
        <position position="51"/>
    </location>
</feature>
<evidence type="ECO:0000259" key="9">
    <source>
        <dbReference type="PROSITE" id="PS51755"/>
    </source>
</evidence>
<name>A0A840BS94_9HYPH</name>
<evidence type="ECO:0000313" key="10">
    <source>
        <dbReference type="EMBL" id="MBB4016281.1"/>
    </source>
</evidence>
<evidence type="ECO:0000259" key="8">
    <source>
        <dbReference type="PROSITE" id="PS50110"/>
    </source>
</evidence>
<dbReference type="InterPro" id="IPR011006">
    <property type="entry name" value="CheY-like_superfamily"/>
</dbReference>
<dbReference type="Proteomes" id="UP000577362">
    <property type="component" value="Unassembled WGS sequence"/>
</dbReference>
<dbReference type="Pfam" id="PF00486">
    <property type="entry name" value="Trans_reg_C"/>
    <property type="match status" value="1"/>
</dbReference>
<evidence type="ECO:0000256" key="6">
    <source>
        <dbReference type="PROSITE-ProRule" id="PRU00169"/>
    </source>
</evidence>